<organism evidence="1 2">
    <name type="scientific">Paenibacillus lycopersici</name>
    <dbReference type="NCBI Taxonomy" id="2704462"/>
    <lineage>
        <taxon>Bacteria</taxon>
        <taxon>Bacillati</taxon>
        <taxon>Bacillota</taxon>
        <taxon>Bacilli</taxon>
        <taxon>Bacillales</taxon>
        <taxon>Paenibacillaceae</taxon>
        <taxon>Paenibacillus</taxon>
    </lineage>
</organism>
<dbReference type="RefSeq" id="WP_162357635.1">
    <property type="nucleotide sequence ID" value="NZ_CP048209.1"/>
</dbReference>
<dbReference type="Proteomes" id="UP000476064">
    <property type="component" value="Chromosome"/>
</dbReference>
<gene>
    <name evidence="1" type="ORF">GXP70_15340</name>
</gene>
<name>A0A6C0FVN2_9BACL</name>
<protein>
    <submittedName>
        <fullName evidence="1">Uncharacterized protein</fullName>
    </submittedName>
</protein>
<evidence type="ECO:0000313" key="1">
    <source>
        <dbReference type="EMBL" id="QHT61196.1"/>
    </source>
</evidence>
<accession>A0A6C0FVN2</accession>
<dbReference type="AlphaFoldDB" id="A0A6C0FVN2"/>
<dbReference type="EMBL" id="CP048209">
    <property type="protein sequence ID" value="QHT61196.1"/>
    <property type="molecule type" value="Genomic_DNA"/>
</dbReference>
<evidence type="ECO:0000313" key="2">
    <source>
        <dbReference type="Proteomes" id="UP000476064"/>
    </source>
</evidence>
<sequence>MSNCPQCGVGVIEQIGYIEIKQGPIEIVLKPELPDRAIPAITIKLCSRGPCTYMEWGAAPESFTLSKKR</sequence>
<proteinExistence type="predicted"/>
<keyword evidence="2" id="KW-1185">Reference proteome</keyword>
<dbReference type="KEGG" id="plyc:GXP70_15340"/>
<reference evidence="1 2" key="1">
    <citation type="submission" date="2020-01" db="EMBL/GenBank/DDBJ databases">
        <title>Paenibacillus sp. nov., isolated from tomato rhizosphere.</title>
        <authorList>
            <person name="Weon H.-Y."/>
            <person name="Lee S.A."/>
        </authorList>
    </citation>
    <scope>NUCLEOTIDE SEQUENCE [LARGE SCALE GENOMIC DNA]</scope>
    <source>
        <strain evidence="1 2">12200R-189</strain>
    </source>
</reference>